<dbReference type="NCBIfam" id="NF033563">
    <property type="entry name" value="transpos_IS30"/>
    <property type="match status" value="1"/>
</dbReference>
<accession>A0A242MRH3</accession>
<dbReference type="PANTHER" id="PTHR10948">
    <property type="entry name" value="TRANSPOSASE"/>
    <property type="match status" value="1"/>
</dbReference>
<dbReference type="PANTHER" id="PTHR10948:SF23">
    <property type="entry name" value="TRANSPOSASE INSI FOR INSERTION SEQUENCE ELEMENT IS30A-RELATED"/>
    <property type="match status" value="1"/>
</dbReference>
<dbReference type="PROSITE" id="PS50994">
    <property type="entry name" value="INTEGRASE"/>
    <property type="match status" value="1"/>
</dbReference>
<protein>
    <submittedName>
        <fullName evidence="2">Mobile element protein</fullName>
    </submittedName>
</protein>
<reference evidence="2 3" key="1">
    <citation type="submission" date="2017-03" db="EMBL/GenBank/DDBJ databases">
        <title>Genome analysis of strain PAMC 26577.</title>
        <authorList>
            <person name="Oh H.-M."/>
            <person name="Yang J.-A."/>
        </authorList>
    </citation>
    <scope>NUCLEOTIDE SEQUENCE [LARGE SCALE GENOMIC DNA]</scope>
    <source>
        <strain evidence="2 3">PAMC 26577</strain>
    </source>
</reference>
<dbReference type="GO" id="GO:0005829">
    <property type="term" value="C:cytosol"/>
    <property type="evidence" value="ECO:0007669"/>
    <property type="project" value="TreeGrafter"/>
</dbReference>
<evidence type="ECO:0000313" key="2">
    <source>
        <dbReference type="EMBL" id="OTP73923.1"/>
    </source>
</evidence>
<dbReference type="Pfam" id="PF00665">
    <property type="entry name" value="rve"/>
    <property type="match status" value="1"/>
</dbReference>
<dbReference type="InterPro" id="IPR053392">
    <property type="entry name" value="Transposase_IS30-like"/>
</dbReference>
<dbReference type="Proteomes" id="UP000195221">
    <property type="component" value="Unassembled WGS sequence"/>
</dbReference>
<dbReference type="InterPro" id="IPR051917">
    <property type="entry name" value="Transposase-Integrase"/>
</dbReference>
<dbReference type="InterPro" id="IPR001584">
    <property type="entry name" value="Integrase_cat-core"/>
</dbReference>
<organism evidence="2 3">
    <name type="scientific">Caballeronia sordidicola</name>
    <name type="common">Burkholderia sordidicola</name>
    <dbReference type="NCBI Taxonomy" id="196367"/>
    <lineage>
        <taxon>Bacteria</taxon>
        <taxon>Pseudomonadati</taxon>
        <taxon>Pseudomonadota</taxon>
        <taxon>Betaproteobacteria</taxon>
        <taxon>Burkholderiales</taxon>
        <taxon>Burkholderiaceae</taxon>
        <taxon>Caballeronia</taxon>
    </lineage>
</organism>
<name>A0A242MRH3_CABSO</name>
<dbReference type="GO" id="GO:0015074">
    <property type="term" value="P:DNA integration"/>
    <property type="evidence" value="ECO:0007669"/>
    <property type="project" value="InterPro"/>
</dbReference>
<dbReference type="EMBL" id="NBTZ01000072">
    <property type="protein sequence ID" value="OTP73923.1"/>
    <property type="molecule type" value="Genomic_DNA"/>
</dbReference>
<feature type="domain" description="Integrase catalytic" evidence="1">
    <location>
        <begin position="13"/>
        <end position="107"/>
    </location>
</feature>
<evidence type="ECO:0000259" key="1">
    <source>
        <dbReference type="PROSITE" id="PS50994"/>
    </source>
</evidence>
<dbReference type="AlphaFoldDB" id="A0A242MRH3"/>
<dbReference type="InterPro" id="IPR012337">
    <property type="entry name" value="RNaseH-like_sf"/>
</dbReference>
<dbReference type="SUPFAM" id="SSF53098">
    <property type="entry name" value="Ribonuclease H-like"/>
    <property type="match status" value="1"/>
</dbReference>
<sequence length="107" mass="11878">MVSIHVRPPEIEDRVMPGHWEGDFIKGEGNRSSVGVLVERTSRLVLLAKMHDATAESALAGFSAKLNSIPEHLRQSFTYDQGRELSRHQELAAQTGVNVYFCGVSRT</sequence>
<evidence type="ECO:0000313" key="3">
    <source>
        <dbReference type="Proteomes" id="UP000195221"/>
    </source>
</evidence>
<comment type="caution">
    <text evidence="2">The sequence shown here is derived from an EMBL/GenBank/DDBJ whole genome shotgun (WGS) entry which is preliminary data.</text>
</comment>
<dbReference type="GO" id="GO:0032196">
    <property type="term" value="P:transposition"/>
    <property type="evidence" value="ECO:0007669"/>
    <property type="project" value="TreeGrafter"/>
</dbReference>
<gene>
    <name evidence="2" type="ORF">PAMC26577_17060</name>
</gene>
<dbReference type="GO" id="GO:0004803">
    <property type="term" value="F:transposase activity"/>
    <property type="evidence" value="ECO:0007669"/>
    <property type="project" value="TreeGrafter"/>
</dbReference>
<proteinExistence type="predicted"/>